<evidence type="ECO:0000259" key="3">
    <source>
        <dbReference type="SMART" id="SM00363"/>
    </source>
</evidence>
<dbReference type="EMBL" id="UINC01001878">
    <property type="protein sequence ID" value="SUZ90240.1"/>
    <property type="molecule type" value="Genomic_DNA"/>
</dbReference>
<accession>A0A381REV9</accession>
<sequence length="320" mass="36471">MFTLIVPNSINMRLDKYLSENLDHFSRSKIQHLINDGKVTINGEKEKSSYRLNGNESIVVYVDTDDKSTNNHVAQEIPLTIIHEDDDILLIDKQAGLVVHPGKGMNDNTLLNGLMYYTSSLSDINGPSRLGIVHRLDKDTSGIMVIAKTNSAHKYIAEQFEKRNVKKTYVSLTWGIWELSEGNIDRPIRRKRSDPTVFTVDTMGRSAFTSYKVENSWRYISKVQFKPKTGRTHQIRVHSSFMGHPIISDKKYGGGENRVKGFLPEVSKELNSILKIFNRQALHAYSIEFIHPKTKDNVKYISPLPNDFSDAINILNEKYG</sequence>
<dbReference type="AlphaFoldDB" id="A0A381REV9"/>
<dbReference type="GO" id="GO:0009982">
    <property type="term" value="F:pseudouridine synthase activity"/>
    <property type="evidence" value="ECO:0007669"/>
    <property type="project" value="InterPro"/>
</dbReference>
<dbReference type="PROSITE" id="PS50889">
    <property type="entry name" value="S4"/>
    <property type="match status" value="1"/>
</dbReference>
<dbReference type="CDD" id="cd00165">
    <property type="entry name" value="S4"/>
    <property type="match status" value="1"/>
</dbReference>
<dbReference type="Gene3D" id="3.30.2350.10">
    <property type="entry name" value="Pseudouridine synthase"/>
    <property type="match status" value="1"/>
</dbReference>
<dbReference type="CDD" id="cd02869">
    <property type="entry name" value="PseudoU_synth_RluA_like"/>
    <property type="match status" value="1"/>
</dbReference>
<dbReference type="InterPro" id="IPR006145">
    <property type="entry name" value="PsdUridine_synth_RsuA/RluA"/>
</dbReference>
<dbReference type="SUPFAM" id="SSF55120">
    <property type="entry name" value="Pseudouridine synthase"/>
    <property type="match status" value="1"/>
</dbReference>
<dbReference type="InterPro" id="IPR006225">
    <property type="entry name" value="PsdUridine_synth_RluC/D"/>
</dbReference>
<proteinExistence type="inferred from homology"/>
<dbReference type="InterPro" id="IPR036986">
    <property type="entry name" value="S4_RNA-bd_sf"/>
</dbReference>
<dbReference type="Pfam" id="PF00849">
    <property type="entry name" value="PseudoU_synth_2"/>
    <property type="match status" value="1"/>
</dbReference>
<dbReference type="GO" id="GO:0003723">
    <property type="term" value="F:RNA binding"/>
    <property type="evidence" value="ECO:0007669"/>
    <property type="project" value="InterPro"/>
</dbReference>
<dbReference type="InterPro" id="IPR002942">
    <property type="entry name" value="S4_RNA-bd"/>
</dbReference>
<evidence type="ECO:0000256" key="2">
    <source>
        <dbReference type="ARBA" id="ARBA00023235"/>
    </source>
</evidence>
<keyword evidence="2" id="KW-0413">Isomerase</keyword>
<dbReference type="PANTHER" id="PTHR21600">
    <property type="entry name" value="MITOCHONDRIAL RNA PSEUDOURIDINE SYNTHASE"/>
    <property type="match status" value="1"/>
</dbReference>
<dbReference type="Pfam" id="PF01479">
    <property type="entry name" value="S4"/>
    <property type="match status" value="1"/>
</dbReference>
<gene>
    <name evidence="4" type="ORF">METZ01_LOCUS43094</name>
</gene>
<dbReference type="InterPro" id="IPR006224">
    <property type="entry name" value="PsdUridine_synth_RluA-like_CS"/>
</dbReference>
<dbReference type="Gene3D" id="3.10.290.10">
    <property type="entry name" value="RNA-binding S4 domain"/>
    <property type="match status" value="1"/>
</dbReference>
<feature type="domain" description="RNA-binding S4" evidence="3">
    <location>
        <begin position="12"/>
        <end position="78"/>
    </location>
</feature>
<organism evidence="4">
    <name type="scientific">marine metagenome</name>
    <dbReference type="NCBI Taxonomy" id="408172"/>
    <lineage>
        <taxon>unclassified sequences</taxon>
        <taxon>metagenomes</taxon>
        <taxon>ecological metagenomes</taxon>
    </lineage>
</organism>
<evidence type="ECO:0000256" key="1">
    <source>
        <dbReference type="ARBA" id="ARBA00010876"/>
    </source>
</evidence>
<dbReference type="PANTHER" id="PTHR21600:SF44">
    <property type="entry name" value="RIBOSOMAL LARGE SUBUNIT PSEUDOURIDINE SYNTHASE D"/>
    <property type="match status" value="1"/>
</dbReference>
<dbReference type="SUPFAM" id="SSF55174">
    <property type="entry name" value="Alpha-L RNA-binding motif"/>
    <property type="match status" value="1"/>
</dbReference>
<dbReference type="GO" id="GO:0000455">
    <property type="term" value="P:enzyme-directed rRNA pseudouridine synthesis"/>
    <property type="evidence" value="ECO:0007669"/>
    <property type="project" value="TreeGrafter"/>
</dbReference>
<dbReference type="PROSITE" id="PS01129">
    <property type="entry name" value="PSI_RLU"/>
    <property type="match status" value="1"/>
</dbReference>
<dbReference type="SMART" id="SM00363">
    <property type="entry name" value="S4"/>
    <property type="match status" value="1"/>
</dbReference>
<dbReference type="InterPro" id="IPR020103">
    <property type="entry name" value="PsdUridine_synth_cat_dom_sf"/>
</dbReference>
<evidence type="ECO:0000313" key="4">
    <source>
        <dbReference type="EMBL" id="SUZ90240.1"/>
    </source>
</evidence>
<protein>
    <recommendedName>
        <fullName evidence="3">RNA-binding S4 domain-containing protein</fullName>
    </recommendedName>
</protein>
<reference evidence="4" key="1">
    <citation type="submission" date="2018-05" db="EMBL/GenBank/DDBJ databases">
        <authorList>
            <person name="Lanie J.A."/>
            <person name="Ng W.-L."/>
            <person name="Kazmierczak K.M."/>
            <person name="Andrzejewski T.M."/>
            <person name="Davidsen T.M."/>
            <person name="Wayne K.J."/>
            <person name="Tettelin H."/>
            <person name="Glass J.I."/>
            <person name="Rusch D."/>
            <person name="Podicherti R."/>
            <person name="Tsui H.-C.T."/>
            <person name="Winkler M.E."/>
        </authorList>
    </citation>
    <scope>NUCLEOTIDE SEQUENCE</scope>
</reference>
<dbReference type="InterPro" id="IPR050188">
    <property type="entry name" value="RluA_PseudoU_synthase"/>
</dbReference>
<comment type="similarity">
    <text evidence="1">Belongs to the pseudouridine synthase RluA family.</text>
</comment>
<dbReference type="NCBIfam" id="TIGR00005">
    <property type="entry name" value="rluA_subfam"/>
    <property type="match status" value="1"/>
</dbReference>
<name>A0A381REV9_9ZZZZ</name>